<keyword evidence="6" id="KW-1185">Reference proteome</keyword>
<dbReference type="InterPro" id="IPR054613">
    <property type="entry name" value="Peptidase_S78_dom"/>
</dbReference>
<comment type="caution">
    <text evidence="5">The sequence shown here is derived from an EMBL/GenBank/DDBJ whole genome shotgun (WGS) entry which is preliminary data.</text>
</comment>
<dbReference type="InterPro" id="IPR006433">
    <property type="entry name" value="Prohead_protease"/>
</dbReference>
<sequence length="194" mass="21908">MKVEIRGNQILIDGYVNAVDRESRVLPSPRGYFKEKIIPKAFEKALSDSKNVDLLFNHKKDRNLGSIGNGNLELYEDNIGLRASATVTDEEVIQKARNGELRGWSFAFISKKDNWSDGQDGIQLRSIEELELLEVSILDQTPAYVGTSIEARGENTSLVEHRSHDEKVRVLEDKLDIEKRSAIVNKINEILGDK</sequence>
<feature type="domain" description="Prohead serine protease" evidence="4">
    <location>
        <begin position="8"/>
        <end position="156"/>
    </location>
</feature>
<name>A0A917AL81_9BACI</name>
<keyword evidence="2" id="KW-0645">Protease</keyword>
<reference evidence="5" key="1">
    <citation type="journal article" date="2014" name="Int. J. Syst. Evol. Microbiol.">
        <title>Complete genome sequence of Corynebacterium casei LMG S-19264T (=DSM 44701T), isolated from a smear-ripened cheese.</title>
        <authorList>
            <consortium name="US DOE Joint Genome Institute (JGI-PGF)"/>
            <person name="Walter F."/>
            <person name="Albersmeier A."/>
            <person name="Kalinowski J."/>
            <person name="Ruckert C."/>
        </authorList>
    </citation>
    <scope>NUCLEOTIDE SEQUENCE</scope>
    <source>
        <strain evidence="5">CGMCC 1.12698</strain>
    </source>
</reference>
<proteinExistence type="predicted"/>
<evidence type="ECO:0000259" key="4">
    <source>
        <dbReference type="Pfam" id="PF04586"/>
    </source>
</evidence>
<evidence type="ECO:0000313" key="5">
    <source>
        <dbReference type="EMBL" id="GGE58591.1"/>
    </source>
</evidence>
<gene>
    <name evidence="5" type="ORF">GCM10007140_06150</name>
</gene>
<dbReference type="Pfam" id="PF04586">
    <property type="entry name" value="Peptidase_S78"/>
    <property type="match status" value="1"/>
</dbReference>
<accession>A0A917AL81</accession>
<dbReference type="EMBL" id="BMFK01000001">
    <property type="protein sequence ID" value="GGE58591.1"/>
    <property type="molecule type" value="Genomic_DNA"/>
</dbReference>
<keyword evidence="3" id="KW-0378">Hydrolase</keyword>
<dbReference type="AlphaFoldDB" id="A0A917AL81"/>
<dbReference type="NCBIfam" id="TIGR01543">
    <property type="entry name" value="proheadase_HK97"/>
    <property type="match status" value="1"/>
</dbReference>
<evidence type="ECO:0000256" key="3">
    <source>
        <dbReference type="ARBA" id="ARBA00022801"/>
    </source>
</evidence>
<dbReference type="GO" id="GO:0006508">
    <property type="term" value="P:proteolysis"/>
    <property type="evidence" value="ECO:0007669"/>
    <property type="project" value="UniProtKB-KW"/>
</dbReference>
<dbReference type="GO" id="GO:0008233">
    <property type="term" value="F:peptidase activity"/>
    <property type="evidence" value="ECO:0007669"/>
    <property type="project" value="UniProtKB-KW"/>
</dbReference>
<evidence type="ECO:0000313" key="6">
    <source>
        <dbReference type="Proteomes" id="UP000605259"/>
    </source>
</evidence>
<protein>
    <submittedName>
        <fullName evidence="5">Peptidase U35</fullName>
    </submittedName>
</protein>
<evidence type="ECO:0000256" key="1">
    <source>
        <dbReference type="ARBA" id="ARBA00022612"/>
    </source>
</evidence>
<reference evidence="5" key="2">
    <citation type="submission" date="2020-09" db="EMBL/GenBank/DDBJ databases">
        <authorList>
            <person name="Sun Q."/>
            <person name="Zhou Y."/>
        </authorList>
    </citation>
    <scope>NUCLEOTIDE SEQUENCE</scope>
    <source>
        <strain evidence="5">CGMCC 1.12698</strain>
    </source>
</reference>
<organism evidence="5 6">
    <name type="scientific">Priestia taiwanensis</name>
    <dbReference type="NCBI Taxonomy" id="1347902"/>
    <lineage>
        <taxon>Bacteria</taxon>
        <taxon>Bacillati</taxon>
        <taxon>Bacillota</taxon>
        <taxon>Bacilli</taxon>
        <taxon>Bacillales</taxon>
        <taxon>Bacillaceae</taxon>
        <taxon>Priestia</taxon>
    </lineage>
</organism>
<evidence type="ECO:0000256" key="2">
    <source>
        <dbReference type="ARBA" id="ARBA00022670"/>
    </source>
</evidence>
<keyword evidence="1" id="KW-1188">Viral release from host cell</keyword>
<dbReference type="Proteomes" id="UP000605259">
    <property type="component" value="Unassembled WGS sequence"/>
</dbReference>
<dbReference type="RefSeq" id="WP_188386967.1">
    <property type="nucleotide sequence ID" value="NZ_BMFK01000001.1"/>
</dbReference>